<keyword evidence="8" id="KW-1185">Reference proteome</keyword>
<evidence type="ECO:0000313" key="8">
    <source>
        <dbReference type="Proteomes" id="UP000034444"/>
    </source>
</evidence>
<name>A0A7U4RRF2_9BACT</name>
<dbReference type="GO" id="GO:0017095">
    <property type="term" value="F:heparan sulfate 6-sulfotransferase activity"/>
    <property type="evidence" value="ECO:0007669"/>
    <property type="project" value="TreeGrafter"/>
</dbReference>
<dbReference type="EMBL" id="CP011308">
    <property type="protein sequence ID" value="AKF25721.1"/>
    <property type="molecule type" value="Genomic_DNA"/>
</dbReference>
<dbReference type="RefSeq" id="WP_046551783.1">
    <property type="nucleotide sequence ID" value="NZ_CP011308.1"/>
</dbReference>
<dbReference type="Proteomes" id="UP000034444">
    <property type="component" value="Chromosome"/>
</dbReference>
<dbReference type="SUPFAM" id="SSF52540">
    <property type="entry name" value="P-loop containing nucleoside triphosphate hydrolases"/>
    <property type="match status" value="1"/>
</dbReference>
<evidence type="ECO:0008006" key="9">
    <source>
        <dbReference type="Google" id="ProtNLM"/>
    </source>
</evidence>
<reference evidence="8" key="2">
    <citation type="journal article" date="2017" name="Stand. Genomic Sci.">
        <title>Complete genome sequence of the sulfur-oxidizing chemolithoautotrophic Sulfurovum lithotrophicum 42BKTT.</title>
        <authorList>
            <person name="Jeon W."/>
            <person name="Priscilla L."/>
            <person name="Park G."/>
            <person name="Lee H."/>
            <person name="Lee N."/>
            <person name="Lee D."/>
            <person name="Kwon H."/>
            <person name="Ahn I."/>
            <person name="Lee C."/>
            <person name="Lee H."/>
            <person name="Ahn J."/>
        </authorList>
    </citation>
    <scope>NUCLEOTIDE SEQUENCE [LARGE SCALE GENOMIC DNA]</scope>
    <source>
        <strain evidence="8">ATCC BAA-797 / 42BKT</strain>
    </source>
</reference>
<keyword evidence="6" id="KW-0325">Glycoprotein</keyword>
<keyword evidence="5" id="KW-0472">Membrane</keyword>
<reference evidence="7 8" key="1">
    <citation type="submission" date="2015-04" db="EMBL/GenBank/DDBJ databases">
        <title>Complete genome sequence of Sulfurovum lithotrophicum ATCC BAA-797T.</title>
        <authorList>
            <person name="Ahn J."/>
            <person name="Park G."/>
            <person name="Jeon W."/>
            <person name="Jang Y."/>
            <person name="Jang M."/>
            <person name="Lee H."/>
            <person name="Lee H."/>
        </authorList>
    </citation>
    <scope>NUCLEOTIDE SEQUENCE [LARGE SCALE GENOMIC DNA]</scope>
    <source>
        <strain evidence="8">ATCC BAA-797 / 42BKT</strain>
    </source>
</reference>
<evidence type="ECO:0000313" key="7">
    <source>
        <dbReference type="EMBL" id="AKF25721.1"/>
    </source>
</evidence>
<keyword evidence="2" id="KW-0808">Transferase</keyword>
<evidence type="ECO:0000256" key="3">
    <source>
        <dbReference type="ARBA" id="ARBA00022692"/>
    </source>
</evidence>
<comment type="subcellular location">
    <subcellularLocation>
        <location evidence="1">Membrane</location>
        <topology evidence="1">Single-pass membrane protein</topology>
    </subcellularLocation>
</comment>
<dbReference type="KEGG" id="slh:YH65_10235"/>
<dbReference type="InterPro" id="IPR027417">
    <property type="entry name" value="P-loop_NTPase"/>
</dbReference>
<accession>A0A7U4RRF2</accession>
<protein>
    <recommendedName>
        <fullName evidence="9">Sulfotransferase</fullName>
    </recommendedName>
</protein>
<sequence>MQKKILFFHVPKTAGSSFRYALEKIIPKEKIFYDYGILNDLTKPVIKQWCKGEIKTTHFEKVIEKRDIMLYGGHITHMRYQNFLPAFKRVTFIRDPLQRAYSEYNHRKGRGDFEISFEEFIERPQFINTLHKVFGSAENLKDLDFIGFTEYYQESIELFNKQFGYDIKVIVANVRRNSLDDQHHVSQATIERFQTLNKDDIDLYNSLLEVFKKRITTNQNID</sequence>
<keyword evidence="4" id="KW-1133">Transmembrane helix</keyword>
<dbReference type="Pfam" id="PF03567">
    <property type="entry name" value="Sulfotransfer_2"/>
    <property type="match status" value="1"/>
</dbReference>
<dbReference type="PANTHER" id="PTHR12812:SF0">
    <property type="entry name" value="HEPARAN-SULFATE 6-O-SULFOTRANSFERASE"/>
    <property type="match status" value="1"/>
</dbReference>
<evidence type="ECO:0000256" key="2">
    <source>
        <dbReference type="ARBA" id="ARBA00022679"/>
    </source>
</evidence>
<dbReference type="PANTHER" id="PTHR12812">
    <property type="entry name" value="HEPARAN SULFATE 6-O-SULFOTRANSFERASE 3"/>
    <property type="match status" value="1"/>
</dbReference>
<dbReference type="InterPro" id="IPR010635">
    <property type="entry name" value="Heparan_SO4-6-sulfoTrfase"/>
</dbReference>
<evidence type="ECO:0000256" key="5">
    <source>
        <dbReference type="ARBA" id="ARBA00023136"/>
    </source>
</evidence>
<gene>
    <name evidence="7" type="ORF">YH65_10235</name>
</gene>
<dbReference type="InterPro" id="IPR005331">
    <property type="entry name" value="Sulfotransferase"/>
</dbReference>
<keyword evidence="3" id="KW-0812">Transmembrane</keyword>
<evidence type="ECO:0000256" key="1">
    <source>
        <dbReference type="ARBA" id="ARBA00004167"/>
    </source>
</evidence>
<evidence type="ECO:0000256" key="4">
    <source>
        <dbReference type="ARBA" id="ARBA00022989"/>
    </source>
</evidence>
<proteinExistence type="predicted"/>
<organism evidence="7 8">
    <name type="scientific">Sulfurovum lithotrophicum</name>
    <dbReference type="NCBI Taxonomy" id="206403"/>
    <lineage>
        <taxon>Bacteria</taxon>
        <taxon>Pseudomonadati</taxon>
        <taxon>Campylobacterota</taxon>
        <taxon>Epsilonproteobacteria</taxon>
        <taxon>Campylobacterales</taxon>
        <taxon>Sulfurovaceae</taxon>
        <taxon>Sulfurovum</taxon>
    </lineage>
</organism>
<evidence type="ECO:0000256" key="6">
    <source>
        <dbReference type="ARBA" id="ARBA00023180"/>
    </source>
</evidence>
<dbReference type="Gene3D" id="3.40.50.300">
    <property type="entry name" value="P-loop containing nucleotide triphosphate hydrolases"/>
    <property type="match status" value="1"/>
</dbReference>
<dbReference type="AlphaFoldDB" id="A0A7U4RRF2"/>
<dbReference type="GO" id="GO:0016020">
    <property type="term" value="C:membrane"/>
    <property type="evidence" value="ECO:0007669"/>
    <property type="project" value="UniProtKB-SubCell"/>
</dbReference>